<gene>
    <name evidence="2" type="ORF">GCM10017586_11490</name>
</gene>
<dbReference type="Proteomes" id="UP001142317">
    <property type="component" value="Unassembled WGS sequence"/>
</dbReference>
<evidence type="ECO:0000313" key="2">
    <source>
        <dbReference type="EMBL" id="GLJ79467.1"/>
    </source>
</evidence>
<dbReference type="EMBL" id="BSEO01000001">
    <property type="protein sequence ID" value="GLJ79467.1"/>
    <property type="molecule type" value="Genomic_DNA"/>
</dbReference>
<keyword evidence="3" id="KW-1185">Reference proteome</keyword>
<evidence type="ECO:0000313" key="3">
    <source>
        <dbReference type="Proteomes" id="UP001142317"/>
    </source>
</evidence>
<accession>A0A9W6HGL6</accession>
<protein>
    <submittedName>
        <fullName evidence="2">Uncharacterized protein</fullName>
    </submittedName>
</protein>
<reference evidence="2" key="1">
    <citation type="journal article" date="2014" name="Int. J. Syst. Evol. Microbiol.">
        <title>Complete genome sequence of Corynebacterium casei LMG S-19264T (=DSM 44701T), isolated from a smear-ripened cheese.</title>
        <authorList>
            <consortium name="US DOE Joint Genome Institute (JGI-PGF)"/>
            <person name="Walter F."/>
            <person name="Albersmeier A."/>
            <person name="Kalinowski J."/>
            <person name="Ruckert C."/>
        </authorList>
    </citation>
    <scope>NUCLEOTIDE SEQUENCE</scope>
    <source>
        <strain evidence="2">VKM Ac-1447</strain>
    </source>
</reference>
<feature type="region of interest" description="Disordered" evidence="1">
    <location>
        <begin position="1"/>
        <end position="29"/>
    </location>
</feature>
<proteinExistence type="predicted"/>
<evidence type="ECO:0000256" key="1">
    <source>
        <dbReference type="SAM" id="MobiDB-lite"/>
    </source>
</evidence>
<reference evidence="2" key="2">
    <citation type="submission" date="2023-01" db="EMBL/GenBank/DDBJ databases">
        <authorList>
            <person name="Sun Q."/>
            <person name="Evtushenko L."/>
        </authorList>
    </citation>
    <scope>NUCLEOTIDE SEQUENCE</scope>
    <source>
        <strain evidence="2">VKM Ac-1447</strain>
    </source>
</reference>
<organism evidence="2 3">
    <name type="scientific">Microbacterium imperiale</name>
    <dbReference type="NCBI Taxonomy" id="33884"/>
    <lineage>
        <taxon>Bacteria</taxon>
        <taxon>Bacillati</taxon>
        <taxon>Actinomycetota</taxon>
        <taxon>Actinomycetes</taxon>
        <taxon>Micrococcales</taxon>
        <taxon>Microbacteriaceae</taxon>
        <taxon>Microbacterium</taxon>
    </lineage>
</organism>
<comment type="caution">
    <text evidence="2">The sequence shown here is derived from an EMBL/GenBank/DDBJ whole genome shotgun (WGS) entry which is preliminary data.</text>
</comment>
<sequence length="78" mass="7889">MPDEQDAHISGAQGVSDEQQVGSAGGVRGGVVVDEAEQPLIEHDVVALCGQIDPGVLAAGQSGKGQGFLLGGWRSYAD</sequence>
<dbReference type="AlphaFoldDB" id="A0A9W6HGL6"/>
<name>A0A9W6HGL6_9MICO</name>